<dbReference type="SMART" id="SM00858">
    <property type="entry name" value="SAF"/>
    <property type="match status" value="1"/>
</dbReference>
<sequence length="207" mass="21566">MAPLFRSPRRRLRGDLRFAVGIVLVLASVAGVWSIVTAADQASPVLQARRTIVRGEVLRASDFQTVDVALGAVSDDYLRPEQLAAGRIAARTLTKGELLPRTATAGAESSRTTTVVVESSVALPEDVATGTEVEVWQAPLRDDGRSYDEPRILVGDVAVRTVLEPDGLLADGAAEVEIVIDRSDVAAVLGAVTGGAALSVIPVGSGS</sequence>
<evidence type="ECO:0000313" key="3">
    <source>
        <dbReference type="Proteomes" id="UP001377573"/>
    </source>
</evidence>
<feature type="domain" description="SAF" evidence="1">
    <location>
        <begin position="43"/>
        <end position="105"/>
    </location>
</feature>
<protein>
    <submittedName>
        <fullName evidence="2">SAF domain-containing protein</fullName>
    </submittedName>
</protein>
<gene>
    <name evidence="2" type="ORF">V8Z62_11230</name>
</gene>
<dbReference type="CDD" id="cd11614">
    <property type="entry name" value="SAF_CpaB_FlgA_like"/>
    <property type="match status" value="1"/>
</dbReference>
<dbReference type="EMBL" id="CP146240">
    <property type="protein sequence ID" value="WWS83873.1"/>
    <property type="molecule type" value="Genomic_DNA"/>
</dbReference>
<reference evidence="2 3" key="1">
    <citation type="submission" date="2024-02" db="EMBL/GenBank/DDBJ databases">
        <authorList>
            <person name="Alasadi S."/>
            <person name="Hussein S.A."/>
        </authorList>
    </citation>
    <scope>NUCLEOTIDE SEQUENCE [LARGE SCALE GENOMIC DNA]</scope>
    <source>
        <strain evidence="2 3">GJ_SRA_44_2022</strain>
    </source>
</reference>
<dbReference type="RefSeq" id="WP_338565799.1">
    <property type="nucleotide sequence ID" value="NZ_CP146240.1"/>
</dbReference>
<dbReference type="Gene3D" id="3.90.1210.10">
    <property type="entry name" value="Antifreeze-like/N-acetylneuraminic acid synthase C-terminal domain"/>
    <property type="match status" value="1"/>
</dbReference>
<keyword evidence="3" id="KW-1185">Reference proteome</keyword>
<dbReference type="InterPro" id="IPR013974">
    <property type="entry name" value="SAF"/>
</dbReference>
<dbReference type="Pfam" id="PF08666">
    <property type="entry name" value="SAF"/>
    <property type="match status" value="1"/>
</dbReference>
<proteinExistence type="predicted"/>
<evidence type="ECO:0000313" key="2">
    <source>
        <dbReference type="EMBL" id="WWS83873.1"/>
    </source>
</evidence>
<accession>A0ABZ2HRC2</accession>
<organism evidence="2 3">
    <name type="scientific">Microbacterium paraoxydans</name>
    <dbReference type="NCBI Taxonomy" id="199592"/>
    <lineage>
        <taxon>Bacteria</taxon>
        <taxon>Bacillati</taxon>
        <taxon>Actinomycetota</taxon>
        <taxon>Actinomycetes</taxon>
        <taxon>Micrococcales</taxon>
        <taxon>Microbacteriaceae</taxon>
        <taxon>Microbacterium</taxon>
    </lineage>
</organism>
<name>A0ABZ2HRC2_9MICO</name>
<evidence type="ECO:0000259" key="1">
    <source>
        <dbReference type="SMART" id="SM00858"/>
    </source>
</evidence>
<dbReference type="Proteomes" id="UP001377573">
    <property type="component" value="Chromosome"/>
</dbReference>